<dbReference type="EMBL" id="JACPSX010000200">
    <property type="protein sequence ID" value="MBI3015463.1"/>
    <property type="molecule type" value="Genomic_DNA"/>
</dbReference>
<gene>
    <name evidence="9" type="ORF">HYY65_10470</name>
</gene>
<evidence type="ECO:0000256" key="1">
    <source>
        <dbReference type="ARBA" id="ARBA00022670"/>
    </source>
</evidence>
<name>A0A932GQF3_UNCTE</name>
<feature type="domain" description="Peptidase M48" evidence="8">
    <location>
        <begin position="91"/>
        <end position="273"/>
    </location>
</feature>
<dbReference type="SUPFAM" id="SSF48452">
    <property type="entry name" value="TPR-like"/>
    <property type="match status" value="1"/>
</dbReference>
<dbReference type="Pfam" id="PF13432">
    <property type="entry name" value="TPR_16"/>
    <property type="match status" value="1"/>
</dbReference>
<keyword evidence="7" id="KW-0732">Signal</keyword>
<comment type="caution">
    <text evidence="9">The sequence shown here is derived from an EMBL/GenBank/DDBJ whole genome shotgun (WGS) entry which is preliminary data.</text>
</comment>
<evidence type="ECO:0000256" key="7">
    <source>
        <dbReference type="SAM" id="SignalP"/>
    </source>
</evidence>
<evidence type="ECO:0000259" key="8">
    <source>
        <dbReference type="Pfam" id="PF01435"/>
    </source>
</evidence>
<dbReference type="PANTHER" id="PTHR22726">
    <property type="entry name" value="METALLOENDOPEPTIDASE OMA1"/>
    <property type="match status" value="1"/>
</dbReference>
<dbReference type="AlphaFoldDB" id="A0A932GQF3"/>
<evidence type="ECO:0000256" key="2">
    <source>
        <dbReference type="ARBA" id="ARBA00022723"/>
    </source>
</evidence>
<dbReference type="Proteomes" id="UP000741360">
    <property type="component" value="Unassembled WGS sequence"/>
</dbReference>
<protein>
    <submittedName>
        <fullName evidence="9">M48 family metalloprotease</fullName>
    </submittedName>
</protein>
<dbReference type="Gene3D" id="3.30.2010.10">
    <property type="entry name" value="Metalloproteases ('zincins'), catalytic domain"/>
    <property type="match status" value="1"/>
</dbReference>
<dbReference type="GO" id="GO:0004222">
    <property type="term" value="F:metalloendopeptidase activity"/>
    <property type="evidence" value="ECO:0007669"/>
    <property type="project" value="InterPro"/>
</dbReference>
<evidence type="ECO:0000256" key="6">
    <source>
        <dbReference type="RuleBase" id="RU003983"/>
    </source>
</evidence>
<dbReference type="Gene3D" id="1.25.40.10">
    <property type="entry name" value="Tetratricopeptide repeat domain"/>
    <property type="match status" value="1"/>
</dbReference>
<evidence type="ECO:0000256" key="4">
    <source>
        <dbReference type="ARBA" id="ARBA00022833"/>
    </source>
</evidence>
<dbReference type="InterPro" id="IPR051156">
    <property type="entry name" value="Mito/Outer_Membr_Metalloprot"/>
</dbReference>
<dbReference type="GO" id="GO:0046872">
    <property type="term" value="F:metal ion binding"/>
    <property type="evidence" value="ECO:0007669"/>
    <property type="project" value="UniProtKB-KW"/>
</dbReference>
<comment type="similarity">
    <text evidence="6">Belongs to the peptidase M48 family.</text>
</comment>
<dbReference type="GO" id="GO:0016020">
    <property type="term" value="C:membrane"/>
    <property type="evidence" value="ECO:0007669"/>
    <property type="project" value="TreeGrafter"/>
</dbReference>
<sequence>MFGRMKRVLRWTVFFLLSAFLLSCASPNIPPIGATGKKFELASDEKEIWQQSEKEQRKLAGTGKLYKDPLLEEYLAGIAKKLEPHPVKEAGVEFQFHVIKDPALNAFAYPNGHIYVHTGLISRLENEAQLAAVLGHEMSHVVHRDGVRYYRSAKGKVIAATVVGIAASIAVAAVSGKQAKEGNLVTAQVLNQTAQVMLGLGLQLGLLAAVNGYGRDLEDQADDGGLENMVRAGYDPKEASKVFQLFLKTYGDQTKIENFFFGNHSTNRERIENYNMLLATRYRQTAEEPGRVVNTEDFQRRTRALVRENALLDIEAGRYDLARTQLEKVLKLQPNDPKAHYYMGELYRRSAKDAGGTREAMREYLLALQYDPDYAAPHRELGLLYFKRKDKELAREHLKRYLDLAVRDCDRAVITEKTIVKDAKGKENVP</sequence>
<evidence type="ECO:0000256" key="3">
    <source>
        <dbReference type="ARBA" id="ARBA00022801"/>
    </source>
</evidence>
<dbReference type="InterPro" id="IPR011990">
    <property type="entry name" value="TPR-like_helical_dom_sf"/>
</dbReference>
<feature type="chain" id="PRO_5037227949" evidence="7">
    <location>
        <begin position="26"/>
        <end position="430"/>
    </location>
</feature>
<organism evidence="9 10">
    <name type="scientific">Tectimicrobiota bacterium</name>
    <dbReference type="NCBI Taxonomy" id="2528274"/>
    <lineage>
        <taxon>Bacteria</taxon>
        <taxon>Pseudomonadati</taxon>
        <taxon>Nitrospinota/Tectimicrobiota group</taxon>
        <taxon>Candidatus Tectimicrobiota</taxon>
    </lineage>
</organism>
<proteinExistence type="inferred from homology"/>
<feature type="signal peptide" evidence="7">
    <location>
        <begin position="1"/>
        <end position="25"/>
    </location>
</feature>
<evidence type="ECO:0000313" key="9">
    <source>
        <dbReference type="EMBL" id="MBI3015463.1"/>
    </source>
</evidence>
<dbReference type="PROSITE" id="PS51257">
    <property type="entry name" value="PROKAR_LIPOPROTEIN"/>
    <property type="match status" value="1"/>
</dbReference>
<keyword evidence="2" id="KW-0479">Metal-binding</keyword>
<dbReference type="Pfam" id="PF13414">
    <property type="entry name" value="TPR_11"/>
    <property type="match status" value="1"/>
</dbReference>
<dbReference type="PANTHER" id="PTHR22726:SF1">
    <property type="entry name" value="METALLOENDOPEPTIDASE OMA1, MITOCHONDRIAL"/>
    <property type="match status" value="1"/>
</dbReference>
<evidence type="ECO:0000256" key="5">
    <source>
        <dbReference type="ARBA" id="ARBA00023049"/>
    </source>
</evidence>
<keyword evidence="1 6" id="KW-0645">Protease</keyword>
<keyword evidence="5 6" id="KW-0482">Metalloprotease</keyword>
<dbReference type="InterPro" id="IPR001915">
    <property type="entry name" value="Peptidase_M48"/>
</dbReference>
<evidence type="ECO:0000313" key="10">
    <source>
        <dbReference type="Proteomes" id="UP000741360"/>
    </source>
</evidence>
<accession>A0A932GQF3</accession>
<keyword evidence="3 6" id="KW-0378">Hydrolase</keyword>
<dbReference type="GO" id="GO:0051603">
    <property type="term" value="P:proteolysis involved in protein catabolic process"/>
    <property type="evidence" value="ECO:0007669"/>
    <property type="project" value="TreeGrafter"/>
</dbReference>
<keyword evidence="4 6" id="KW-0862">Zinc</keyword>
<dbReference type="Pfam" id="PF01435">
    <property type="entry name" value="Peptidase_M48"/>
    <property type="match status" value="1"/>
</dbReference>
<comment type="cofactor">
    <cofactor evidence="6">
        <name>Zn(2+)</name>
        <dbReference type="ChEBI" id="CHEBI:29105"/>
    </cofactor>
    <text evidence="6">Binds 1 zinc ion per subunit.</text>
</comment>
<reference evidence="9" key="1">
    <citation type="submission" date="2020-07" db="EMBL/GenBank/DDBJ databases">
        <title>Huge and variable diversity of episymbiotic CPR bacteria and DPANN archaea in groundwater ecosystems.</title>
        <authorList>
            <person name="He C.Y."/>
            <person name="Keren R."/>
            <person name="Whittaker M."/>
            <person name="Farag I.F."/>
            <person name="Doudna J."/>
            <person name="Cate J.H.D."/>
            <person name="Banfield J.F."/>
        </authorList>
    </citation>
    <scope>NUCLEOTIDE SEQUENCE</scope>
    <source>
        <strain evidence="9">NC_groundwater_717_Ag_S-0.2um_59_8</strain>
    </source>
</reference>